<keyword evidence="10" id="KW-1185">Reference proteome</keyword>
<dbReference type="SUPFAM" id="SSF53187">
    <property type="entry name" value="Zn-dependent exopeptidases"/>
    <property type="match status" value="1"/>
</dbReference>
<name>A0A3G2R6V8_9FIRM</name>
<protein>
    <submittedName>
        <fullName evidence="9">M42 family peptidase</fullName>
    </submittedName>
</protein>
<dbReference type="PANTHER" id="PTHR32481:SF0">
    <property type="entry name" value="AMINOPEPTIDASE YPDE-RELATED"/>
    <property type="match status" value="1"/>
</dbReference>
<dbReference type="GO" id="GO:0004177">
    <property type="term" value="F:aminopeptidase activity"/>
    <property type="evidence" value="ECO:0007669"/>
    <property type="project" value="UniProtKB-UniRule"/>
</dbReference>
<evidence type="ECO:0000256" key="7">
    <source>
        <dbReference type="PIRSR" id="PIRSR001123-1"/>
    </source>
</evidence>
<accession>A0A3G2R6V8</accession>
<dbReference type="InterPro" id="IPR008007">
    <property type="entry name" value="Peptidase_M42"/>
</dbReference>
<feature type="binding site" evidence="8">
    <location>
        <position position="169"/>
    </location>
    <ligand>
        <name>Zn(2+)</name>
        <dbReference type="ChEBI" id="CHEBI:29105"/>
        <label>1</label>
    </ligand>
</feature>
<evidence type="ECO:0000256" key="6">
    <source>
        <dbReference type="PIRNR" id="PIRNR001123"/>
    </source>
</evidence>
<gene>
    <name evidence="9" type="ORF">D2962_08050</name>
</gene>
<organism evidence="9 10">
    <name type="scientific">Biomaibacter acetigenes</name>
    <dbReference type="NCBI Taxonomy" id="2316383"/>
    <lineage>
        <taxon>Bacteria</taxon>
        <taxon>Bacillati</taxon>
        <taxon>Bacillota</taxon>
        <taxon>Clostridia</taxon>
        <taxon>Thermosediminibacterales</taxon>
        <taxon>Tepidanaerobacteraceae</taxon>
        <taxon>Biomaibacter</taxon>
    </lineage>
</organism>
<comment type="cofactor">
    <cofactor evidence="8">
        <name>a divalent metal cation</name>
        <dbReference type="ChEBI" id="CHEBI:60240"/>
    </cofactor>
    <text evidence="8">Binds 2 divalent metal cations per subunit.</text>
</comment>
<evidence type="ECO:0000256" key="3">
    <source>
        <dbReference type="ARBA" id="ARBA00022670"/>
    </source>
</evidence>
<dbReference type="CDD" id="cd05656">
    <property type="entry name" value="M42_Frv"/>
    <property type="match status" value="1"/>
</dbReference>
<feature type="binding site" evidence="8">
    <location>
        <position position="198"/>
    </location>
    <ligand>
        <name>Zn(2+)</name>
        <dbReference type="ChEBI" id="CHEBI:29105"/>
        <label>2</label>
    </ligand>
</feature>
<keyword evidence="5" id="KW-0378">Hydrolase</keyword>
<dbReference type="PIRSF" id="PIRSF001123">
    <property type="entry name" value="PepA_GA"/>
    <property type="match status" value="1"/>
</dbReference>
<feature type="binding site" evidence="8">
    <location>
        <position position="169"/>
    </location>
    <ligand>
        <name>Zn(2+)</name>
        <dbReference type="ChEBI" id="CHEBI:29105"/>
        <label>2</label>
    </ligand>
</feature>
<evidence type="ECO:0000313" key="9">
    <source>
        <dbReference type="EMBL" id="AYO30577.1"/>
    </source>
</evidence>
<dbReference type="GO" id="GO:0006508">
    <property type="term" value="P:proteolysis"/>
    <property type="evidence" value="ECO:0007669"/>
    <property type="project" value="UniProtKB-KW"/>
</dbReference>
<dbReference type="Gene3D" id="3.40.630.10">
    <property type="entry name" value="Zn peptidases"/>
    <property type="match status" value="1"/>
</dbReference>
<dbReference type="GO" id="GO:0046872">
    <property type="term" value="F:metal ion binding"/>
    <property type="evidence" value="ECO:0007669"/>
    <property type="project" value="UniProtKB-UniRule"/>
</dbReference>
<dbReference type="SUPFAM" id="SSF101821">
    <property type="entry name" value="Aminopeptidase/glucanase lid domain"/>
    <property type="match status" value="1"/>
</dbReference>
<evidence type="ECO:0000313" key="10">
    <source>
        <dbReference type="Proteomes" id="UP000280960"/>
    </source>
</evidence>
<evidence type="ECO:0000256" key="1">
    <source>
        <dbReference type="ARBA" id="ARBA00006272"/>
    </source>
</evidence>
<dbReference type="Gene3D" id="2.40.30.40">
    <property type="entry name" value="Peptidase M42, domain 2"/>
    <property type="match status" value="1"/>
</dbReference>
<proteinExistence type="inferred from homology"/>
<dbReference type="EMBL" id="CP033169">
    <property type="protein sequence ID" value="AYO30577.1"/>
    <property type="molecule type" value="Genomic_DNA"/>
</dbReference>
<feature type="binding site" evidence="8">
    <location>
        <position position="220"/>
    </location>
    <ligand>
        <name>Zn(2+)</name>
        <dbReference type="ChEBI" id="CHEBI:29105"/>
        <label>1</label>
    </ligand>
</feature>
<evidence type="ECO:0000256" key="4">
    <source>
        <dbReference type="ARBA" id="ARBA00022723"/>
    </source>
</evidence>
<dbReference type="Proteomes" id="UP000280960">
    <property type="component" value="Chromosome"/>
</dbReference>
<keyword evidence="2" id="KW-0031">Aminopeptidase</keyword>
<keyword evidence="4 8" id="KW-0479">Metal-binding</keyword>
<comment type="similarity">
    <text evidence="1 6">Belongs to the peptidase M42 family.</text>
</comment>
<evidence type="ECO:0000256" key="5">
    <source>
        <dbReference type="ARBA" id="ARBA00022801"/>
    </source>
</evidence>
<feature type="binding site" evidence="8">
    <location>
        <position position="308"/>
    </location>
    <ligand>
        <name>Zn(2+)</name>
        <dbReference type="ChEBI" id="CHEBI:29105"/>
        <label>2</label>
    </ligand>
</feature>
<dbReference type="AlphaFoldDB" id="A0A3G2R6V8"/>
<keyword evidence="3" id="KW-0645">Protease</keyword>
<evidence type="ECO:0000256" key="8">
    <source>
        <dbReference type="PIRSR" id="PIRSR001123-2"/>
    </source>
</evidence>
<dbReference type="PANTHER" id="PTHR32481">
    <property type="entry name" value="AMINOPEPTIDASE"/>
    <property type="match status" value="1"/>
</dbReference>
<dbReference type="InterPro" id="IPR051464">
    <property type="entry name" value="Peptidase_M42_aminopept"/>
</dbReference>
<dbReference type="Pfam" id="PF05343">
    <property type="entry name" value="Peptidase_M42"/>
    <property type="match status" value="1"/>
</dbReference>
<dbReference type="KEGG" id="bacg:D2962_08050"/>
<feature type="active site" description="Proton acceptor" evidence="7">
    <location>
        <position position="197"/>
    </location>
</feature>
<feature type="binding site" evidence="8">
    <location>
        <position position="59"/>
    </location>
    <ligand>
        <name>Zn(2+)</name>
        <dbReference type="ChEBI" id="CHEBI:29105"/>
        <label>1</label>
    </ligand>
</feature>
<evidence type="ECO:0000256" key="2">
    <source>
        <dbReference type="ARBA" id="ARBA00022438"/>
    </source>
</evidence>
<dbReference type="RefSeq" id="WP_120765474.1">
    <property type="nucleotide sequence ID" value="NZ_CP033169.1"/>
</dbReference>
<dbReference type="InterPro" id="IPR023367">
    <property type="entry name" value="Peptidase_M42_dom2"/>
</dbReference>
<sequence length="338" mass="37132">MLLKELSEAFGVSGAEDEVRNILKRELKETCSIETDALGNLICKNMGRQKKLELMLCAHMDEVGLMIRSIDKNGWLKFDTVGGIDDRILVSKQVVIGPQKVKGVIGAKAIHLQEPKEREIPLKSKNLYIEIGAKDREDAEQKVKIGDFAVFDTEFEVLGNDIVKGKALDDRIGCYIIAETLKKNPGYSITGAFTVQEEIGVRGSAVVSYRINPDVAIVVEGTFASDVPETKEENYSTTVGKGPAVTIMDMTYVANKKLVTRVLELADSKGIPCQLRRSAFGGTDGGRIHTTRDGIPTIIISVPCRYIHSPVSLSSLTDIKHTMELLEAIILDLEERGL</sequence>
<reference evidence="9 10" key="1">
    <citation type="submission" date="2018-10" db="EMBL/GenBank/DDBJ databases">
        <authorList>
            <person name="Zhang X."/>
        </authorList>
    </citation>
    <scope>NUCLEOTIDE SEQUENCE [LARGE SCALE GENOMIC DNA]</scope>
    <source>
        <strain evidence="9 10">SK-G1</strain>
    </source>
</reference>